<protein>
    <recommendedName>
        <fullName evidence="6">Ion transport domain-containing protein</fullName>
    </recommendedName>
</protein>
<evidence type="ECO:0000259" key="2">
    <source>
        <dbReference type="Pfam" id="PF23190"/>
    </source>
</evidence>
<name>W6MMJ5_9ASCO</name>
<proteinExistence type="predicted"/>
<dbReference type="GO" id="GO:0005272">
    <property type="term" value="F:sodium channel activity"/>
    <property type="evidence" value="ECO:0007669"/>
    <property type="project" value="EnsemblFungi"/>
</dbReference>
<reference evidence="4" key="2">
    <citation type="submission" date="2014-02" db="EMBL/GenBank/DDBJ databases">
        <title>Complete DNA sequence of /Kuraishia capsulata/ illustrates novel genomic features among budding yeasts (/Saccharomycotina/).</title>
        <authorList>
            <person name="Morales L."/>
            <person name="Noel B."/>
            <person name="Porcel B."/>
            <person name="Marcet-Houben M."/>
            <person name="Hullo M-F."/>
            <person name="Sacerdot C."/>
            <person name="Tekaia F."/>
            <person name="Leh-Louis V."/>
            <person name="Despons L."/>
            <person name="Khanna V."/>
            <person name="Aury J-M."/>
            <person name="Barbe V."/>
            <person name="Couloux A."/>
            <person name="Labadie K."/>
            <person name="Pelletier E."/>
            <person name="Souciet J-L."/>
            <person name="Boekhout T."/>
            <person name="Gabaldon T."/>
            <person name="Wincker P."/>
            <person name="Dujon B."/>
        </authorList>
    </citation>
    <scope>NUCLEOTIDE SEQUENCE</scope>
    <source>
        <strain evidence="4">CBS 1993</strain>
    </source>
</reference>
<dbReference type="EMBL" id="HG793126">
    <property type="protein sequence ID" value="CDK26157.1"/>
    <property type="molecule type" value="Genomic_DNA"/>
</dbReference>
<dbReference type="Proteomes" id="UP000019384">
    <property type="component" value="Unassembled WGS sequence"/>
</dbReference>
<feature type="domain" description="Calcium channel YVC1-like C-terminal transmembrane" evidence="3">
    <location>
        <begin position="247"/>
        <end position="542"/>
    </location>
</feature>
<feature type="transmembrane region" description="Helical" evidence="1">
    <location>
        <begin position="298"/>
        <end position="316"/>
    </location>
</feature>
<feature type="domain" description="YVC1 N-terminal linker helical" evidence="2">
    <location>
        <begin position="30"/>
        <end position="220"/>
    </location>
</feature>
<dbReference type="HOGENOM" id="CLU_014123_0_0_1"/>
<organism evidence="4 5">
    <name type="scientific">Kuraishia capsulata CBS 1993</name>
    <dbReference type="NCBI Taxonomy" id="1382522"/>
    <lineage>
        <taxon>Eukaryota</taxon>
        <taxon>Fungi</taxon>
        <taxon>Dikarya</taxon>
        <taxon>Ascomycota</taxon>
        <taxon>Saccharomycotina</taxon>
        <taxon>Pichiomycetes</taxon>
        <taxon>Pichiales</taxon>
        <taxon>Pichiaceae</taxon>
        <taxon>Kuraishia</taxon>
    </lineage>
</organism>
<dbReference type="GO" id="GO:1990816">
    <property type="term" value="C:vacuole-mitochondrion membrane contact site"/>
    <property type="evidence" value="ECO:0007669"/>
    <property type="project" value="EnsemblFungi"/>
</dbReference>
<keyword evidence="1" id="KW-0472">Membrane</keyword>
<dbReference type="GO" id="GO:0097553">
    <property type="term" value="P:calcium ion transmembrane import into cytosol"/>
    <property type="evidence" value="ECO:0007669"/>
    <property type="project" value="EnsemblFungi"/>
</dbReference>
<dbReference type="GO" id="GO:0005262">
    <property type="term" value="F:calcium channel activity"/>
    <property type="evidence" value="ECO:0007669"/>
    <property type="project" value="EnsemblFungi"/>
</dbReference>
<keyword evidence="5" id="KW-1185">Reference proteome</keyword>
<evidence type="ECO:0000259" key="3">
    <source>
        <dbReference type="Pfam" id="PF23317"/>
    </source>
</evidence>
<dbReference type="InterPro" id="IPR056336">
    <property type="entry name" value="YVC1_C"/>
</dbReference>
<evidence type="ECO:0000256" key="1">
    <source>
        <dbReference type="SAM" id="Phobius"/>
    </source>
</evidence>
<dbReference type="STRING" id="1382522.W6MMJ5"/>
<dbReference type="Pfam" id="PF23190">
    <property type="entry name" value="LHD_TRPY1"/>
    <property type="match status" value="1"/>
</dbReference>
<keyword evidence="1" id="KW-0812">Transmembrane</keyword>
<feature type="transmembrane region" description="Helical" evidence="1">
    <location>
        <begin position="258"/>
        <end position="278"/>
    </location>
</feature>
<dbReference type="AlphaFoldDB" id="W6MMJ5"/>
<reference evidence="4" key="1">
    <citation type="submission" date="2013-12" db="EMBL/GenBank/DDBJ databases">
        <authorList>
            <person name="Genoscope - CEA"/>
        </authorList>
    </citation>
    <scope>NUCLEOTIDE SEQUENCE</scope>
    <source>
        <strain evidence="4">CBS 1993</strain>
    </source>
</reference>
<dbReference type="InterPro" id="IPR056337">
    <property type="entry name" value="LHD_YVC1"/>
</dbReference>
<keyword evidence="1" id="KW-1133">Transmembrane helix</keyword>
<feature type="transmembrane region" description="Helical" evidence="1">
    <location>
        <begin position="429"/>
        <end position="450"/>
    </location>
</feature>
<dbReference type="GO" id="GO:0000329">
    <property type="term" value="C:fungal-type vacuole membrane"/>
    <property type="evidence" value="ECO:0007669"/>
    <property type="project" value="EnsemblFungi"/>
</dbReference>
<dbReference type="GeneID" id="34519553"/>
<feature type="transmembrane region" description="Helical" evidence="1">
    <location>
        <begin position="233"/>
        <end position="252"/>
    </location>
</feature>
<dbReference type="GO" id="GO:0030003">
    <property type="term" value="P:intracellular monoatomic cation homeostasis"/>
    <property type="evidence" value="ECO:0007669"/>
    <property type="project" value="EnsemblFungi"/>
</dbReference>
<dbReference type="RefSeq" id="XP_022458165.1">
    <property type="nucleotide sequence ID" value="XM_022604378.1"/>
</dbReference>
<feature type="transmembrane region" description="Helical" evidence="1">
    <location>
        <begin position="484"/>
        <end position="505"/>
    </location>
</feature>
<accession>W6MMJ5</accession>
<feature type="transmembrane region" description="Helical" evidence="1">
    <location>
        <begin position="369"/>
        <end position="387"/>
    </location>
</feature>
<gene>
    <name evidence="4" type="ORF">KUCA_T00002128001</name>
</gene>
<dbReference type="GO" id="GO:0005244">
    <property type="term" value="F:voltage-gated monoatomic ion channel activity"/>
    <property type="evidence" value="ECO:0007669"/>
    <property type="project" value="EnsemblFungi"/>
</dbReference>
<dbReference type="PANTHER" id="PTHR35859:SF5">
    <property type="entry name" value="ION TRANSPORT DOMAIN-CONTAINING PROTEIN"/>
    <property type="match status" value="1"/>
</dbReference>
<dbReference type="Pfam" id="PF23317">
    <property type="entry name" value="YVC1_C"/>
    <property type="match status" value="1"/>
</dbReference>
<sequence>MSSGTDVENEEFLPFYDDEESFIPPSPRQVLRIAINLKHLIDSIIPITFDKDLICGPTSRILNGEVIKSVYRAAGGVGDGKPGSSSKRYQSVLVFTLLKVCQWYWSLSEREMSDNELYACRALAAQQIAAIIIENEKDEKYLFIFLLCHRYSINLSDQDEAPESALELAVDMHSTIVIGSSGYQRCIRWLWRGWIVQSAKRPTCYVLYKGTGNTSFKNHFDPDRIKTPLYQNILEILFSFFYLAVYTVLVNQDTRDSLSFLETVFYLSTFGFLLDELVKWYHIGNSYFRFWNCFNDAMYGLVLASMVIRFTSLAYAVDSDLRIHYDVISYRVLSCAAPLMWTRLLLFLDVMKFVGTMIVVITKMMKESAVFFFLLLVILVGFLQSFLGLDSADGKRDVTELVFSVLIKTVISGPDFDSFERFAYPYATILYYLFTFMVTVILLNILIALYSNAYQNIADNSTEEYLALVAQKTLRYIRAPDEAVFVPPFNIIELVFLTIPFQWWLSEKSYLRLSRRVMSFIYSPVLVFTSLYEAKAARRVSYNRFKHKADDENEYDTEWDLTDGYDDLLGDNDEDVVQNMEHRIREGLREQRLAEAQDPEFTKEMKTWKNDVAKLVPPIAESNRQGIDWETFELFQKIEDLTVLVRTLADQNKELISRLKQE</sequence>
<evidence type="ECO:0008006" key="6">
    <source>
        <dbReference type="Google" id="ProtNLM"/>
    </source>
</evidence>
<dbReference type="GO" id="GO:0005267">
    <property type="term" value="F:potassium channel activity"/>
    <property type="evidence" value="ECO:0007669"/>
    <property type="project" value="EnsemblFungi"/>
</dbReference>
<evidence type="ECO:0000313" key="5">
    <source>
        <dbReference type="Proteomes" id="UP000019384"/>
    </source>
</evidence>
<evidence type="ECO:0000313" key="4">
    <source>
        <dbReference type="EMBL" id="CDK26157.1"/>
    </source>
</evidence>
<dbReference type="OrthoDB" id="301415at2759"/>
<dbReference type="GO" id="GO:0005227">
    <property type="term" value="F:calcium-activated cation channel activity"/>
    <property type="evidence" value="ECO:0007669"/>
    <property type="project" value="EnsemblFungi"/>
</dbReference>
<dbReference type="PANTHER" id="PTHR35859">
    <property type="entry name" value="NONSELECTIVE CATION CHANNEL PROTEIN"/>
    <property type="match status" value="1"/>
</dbReference>
<dbReference type="InterPro" id="IPR052971">
    <property type="entry name" value="TRP_calcium_channel"/>
</dbReference>